<protein>
    <submittedName>
        <fullName evidence="1">Uncharacterized protein</fullName>
    </submittedName>
</protein>
<dbReference type="EMBL" id="KV425568">
    <property type="protein sequence ID" value="KZT26035.1"/>
    <property type="molecule type" value="Genomic_DNA"/>
</dbReference>
<keyword evidence="2" id="KW-1185">Reference proteome</keyword>
<dbReference type="Proteomes" id="UP000076761">
    <property type="component" value="Unassembled WGS sequence"/>
</dbReference>
<proteinExistence type="predicted"/>
<sequence length="112" mass="12439">MITVSCEDKCMGVLLDKSLGVTPGFRISNDSATIVQAPTLLFLVATMSTFCHHYLYLHSQLTTYTIAQACYIYISQSSQQIFPALTPTLGPIPYRRSATHAETRDIIPTKRP</sequence>
<reference evidence="1 2" key="1">
    <citation type="journal article" date="2016" name="Mol. Biol. Evol.">
        <title>Comparative Genomics of Early-Diverging Mushroom-Forming Fungi Provides Insights into the Origins of Lignocellulose Decay Capabilities.</title>
        <authorList>
            <person name="Nagy L.G."/>
            <person name="Riley R."/>
            <person name="Tritt A."/>
            <person name="Adam C."/>
            <person name="Daum C."/>
            <person name="Floudas D."/>
            <person name="Sun H."/>
            <person name="Yadav J.S."/>
            <person name="Pangilinan J."/>
            <person name="Larsson K.H."/>
            <person name="Matsuura K."/>
            <person name="Barry K."/>
            <person name="Labutti K."/>
            <person name="Kuo R."/>
            <person name="Ohm R.A."/>
            <person name="Bhattacharya S.S."/>
            <person name="Shirouzu T."/>
            <person name="Yoshinaga Y."/>
            <person name="Martin F.M."/>
            <person name="Grigoriev I.V."/>
            <person name="Hibbett D.S."/>
        </authorList>
    </citation>
    <scope>NUCLEOTIDE SEQUENCE [LARGE SCALE GENOMIC DNA]</scope>
    <source>
        <strain evidence="1 2">HHB14362 ss-1</strain>
    </source>
</reference>
<dbReference type="InParanoid" id="A0A165T2D1"/>
<organism evidence="1 2">
    <name type="scientific">Neolentinus lepideus HHB14362 ss-1</name>
    <dbReference type="NCBI Taxonomy" id="1314782"/>
    <lineage>
        <taxon>Eukaryota</taxon>
        <taxon>Fungi</taxon>
        <taxon>Dikarya</taxon>
        <taxon>Basidiomycota</taxon>
        <taxon>Agaricomycotina</taxon>
        <taxon>Agaricomycetes</taxon>
        <taxon>Gloeophyllales</taxon>
        <taxon>Gloeophyllaceae</taxon>
        <taxon>Neolentinus</taxon>
    </lineage>
</organism>
<accession>A0A165T2D1</accession>
<evidence type="ECO:0000313" key="2">
    <source>
        <dbReference type="Proteomes" id="UP000076761"/>
    </source>
</evidence>
<gene>
    <name evidence="1" type="ORF">NEOLEDRAFT_263653</name>
</gene>
<dbReference type="AlphaFoldDB" id="A0A165T2D1"/>
<name>A0A165T2D1_9AGAM</name>
<evidence type="ECO:0000313" key="1">
    <source>
        <dbReference type="EMBL" id="KZT26035.1"/>
    </source>
</evidence>